<dbReference type="InterPro" id="IPR001173">
    <property type="entry name" value="Glyco_trans_2-like"/>
</dbReference>
<evidence type="ECO:0000259" key="2">
    <source>
        <dbReference type="Pfam" id="PF00535"/>
    </source>
</evidence>
<evidence type="ECO:0000256" key="1">
    <source>
        <dbReference type="SAM" id="Phobius"/>
    </source>
</evidence>
<comment type="caution">
    <text evidence="3">The sequence shown here is derived from an EMBL/GenBank/DDBJ whole genome shotgun (WGS) entry which is preliminary data.</text>
</comment>
<evidence type="ECO:0000313" key="3">
    <source>
        <dbReference type="EMBL" id="RHF08687.1"/>
    </source>
</evidence>
<organism evidence="3 4">
    <name type="scientific">Bacteroides eggerthii</name>
    <dbReference type="NCBI Taxonomy" id="28111"/>
    <lineage>
        <taxon>Bacteria</taxon>
        <taxon>Pseudomonadati</taxon>
        <taxon>Bacteroidota</taxon>
        <taxon>Bacteroidia</taxon>
        <taxon>Bacteroidales</taxon>
        <taxon>Bacteroidaceae</taxon>
        <taxon>Bacteroides</taxon>
    </lineage>
</organism>
<dbReference type="AlphaFoldDB" id="A0A414MBW2"/>
<keyword evidence="1" id="KW-0812">Transmembrane</keyword>
<evidence type="ECO:0000313" key="4">
    <source>
        <dbReference type="Proteomes" id="UP000283538"/>
    </source>
</evidence>
<reference evidence="3 4" key="1">
    <citation type="submission" date="2018-08" db="EMBL/GenBank/DDBJ databases">
        <title>A genome reference for cultivated species of the human gut microbiota.</title>
        <authorList>
            <person name="Zou Y."/>
            <person name="Xue W."/>
            <person name="Luo G."/>
        </authorList>
    </citation>
    <scope>NUCLEOTIDE SEQUENCE [LARGE SCALE GENOMIC DNA]</scope>
    <source>
        <strain evidence="3 4">AM26-26AC</strain>
    </source>
</reference>
<accession>A0A414MBW2</accession>
<dbReference type="Proteomes" id="UP000283538">
    <property type="component" value="Unassembled WGS sequence"/>
</dbReference>
<dbReference type="InterPro" id="IPR029044">
    <property type="entry name" value="Nucleotide-diphossugar_trans"/>
</dbReference>
<dbReference type="SUPFAM" id="SSF53448">
    <property type="entry name" value="Nucleotide-diphospho-sugar transferases"/>
    <property type="match status" value="1"/>
</dbReference>
<dbReference type="PANTHER" id="PTHR22916:SF3">
    <property type="entry name" value="UDP-GLCNAC:BETAGAL BETA-1,3-N-ACETYLGLUCOSAMINYLTRANSFERASE-LIKE PROTEIN 1"/>
    <property type="match status" value="1"/>
</dbReference>
<gene>
    <name evidence="3" type="ORF">DW701_10055</name>
</gene>
<dbReference type="PANTHER" id="PTHR22916">
    <property type="entry name" value="GLYCOSYLTRANSFERASE"/>
    <property type="match status" value="1"/>
</dbReference>
<feature type="transmembrane region" description="Helical" evidence="1">
    <location>
        <begin position="235"/>
        <end position="255"/>
    </location>
</feature>
<proteinExistence type="predicted"/>
<protein>
    <submittedName>
        <fullName evidence="3">Glycosyltransferase family 2 protein</fullName>
    </submittedName>
</protein>
<keyword evidence="1" id="KW-1133">Transmembrane helix</keyword>
<dbReference type="Pfam" id="PF00535">
    <property type="entry name" value="Glycos_transf_2"/>
    <property type="match status" value="1"/>
</dbReference>
<dbReference type="EMBL" id="QSLA01000010">
    <property type="protein sequence ID" value="RHF08687.1"/>
    <property type="molecule type" value="Genomic_DNA"/>
</dbReference>
<sequence>MLLSVIIPVYNSEDTIIKCIDSVIAELSCNEYSWELIIVDDGSRDSSARLIEEYMANSRFRDFMFLIKQKNGGVAAARNQGILLSRGDYLAFNDSDDKWLPGKMKLQMDYLLSHPDVALIAGLYGDDKINVLKKMGNENVITIKDQVFKNYFAPPTVIFHRMVLEKTGMFPSMMKYMEDAFFFNKIIYHYKCILLNERVACCICQKGRWGDCGLSGNLWQMEKGELYNLRYAYNFHYINLLLFGVAYSFSLIKFLRRLVISWGKIMLKHVYLRGGKKS</sequence>
<dbReference type="CDD" id="cd00761">
    <property type="entry name" value="Glyco_tranf_GTA_type"/>
    <property type="match status" value="1"/>
</dbReference>
<keyword evidence="3" id="KW-0808">Transferase</keyword>
<dbReference type="RefSeq" id="WP_004294478.1">
    <property type="nucleotide sequence ID" value="NZ_JAQECU010000017.1"/>
</dbReference>
<name>A0A414MBW2_9BACE</name>
<keyword evidence="1" id="KW-0472">Membrane</keyword>
<dbReference type="GO" id="GO:0016758">
    <property type="term" value="F:hexosyltransferase activity"/>
    <property type="evidence" value="ECO:0007669"/>
    <property type="project" value="UniProtKB-ARBA"/>
</dbReference>
<dbReference type="Gene3D" id="3.90.550.10">
    <property type="entry name" value="Spore Coat Polysaccharide Biosynthesis Protein SpsA, Chain A"/>
    <property type="match status" value="1"/>
</dbReference>
<feature type="domain" description="Glycosyltransferase 2-like" evidence="2">
    <location>
        <begin position="4"/>
        <end position="138"/>
    </location>
</feature>